<evidence type="ECO:0000313" key="2">
    <source>
        <dbReference type="EMBL" id="EEP75452.1"/>
    </source>
</evidence>
<evidence type="ECO:0000313" key="3">
    <source>
        <dbReference type="Proteomes" id="UP000002058"/>
    </source>
</evidence>
<keyword evidence="3" id="KW-1185">Reference proteome</keyword>
<evidence type="ECO:0000256" key="1">
    <source>
        <dbReference type="SAM" id="MobiDB-lite"/>
    </source>
</evidence>
<dbReference type="HOGENOM" id="CLU_2414937_0_0_1"/>
<feature type="region of interest" description="Disordered" evidence="1">
    <location>
        <begin position="1"/>
        <end position="60"/>
    </location>
</feature>
<dbReference type="EMBL" id="CH476615">
    <property type="protein sequence ID" value="EEP75452.1"/>
    <property type="molecule type" value="Genomic_DNA"/>
</dbReference>
<dbReference type="InParanoid" id="C4JD91"/>
<dbReference type="VEuPathDB" id="FungiDB:UREG_00298"/>
<proteinExistence type="predicted"/>
<gene>
    <name evidence="2" type="ORF">UREG_00298</name>
</gene>
<dbReference type="AlphaFoldDB" id="C4JD91"/>
<dbReference type="GeneID" id="8439054"/>
<reference evidence="3" key="1">
    <citation type="journal article" date="2009" name="Genome Res.">
        <title>Comparative genomic analyses of the human fungal pathogens Coccidioides and their relatives.</title>
        <authorList>
            <person name="Sharpton T.J."/>
            <person name="Stajich J.E."/>
            <person name="Rounsley S.D."/>
            <person name="Gardner M.J."/>
            <person name="Wortman J.R."/>
            <person name="Jordar V.S."/>
            <person name="Maiti R."/>
            <person name="Kodira C.D."/>
            <person name="Neafsey D.E."/>
            <person name="Zeng Q."/>
            <person name="Hung C.-Y."/>
            <person name="McMahan C."/>
            <person name="Muszewska A."/>
            <person name="Grynberg M."/>
            <person name="Mandel M.A."/>
            <person name="Kellner E.M."/>
            <person name="Barker B.M."/>
            <person name="Galgiani J.N."/>
            <person name="Orbach M.J."/>
            <person name="Kirkland T.N."/>
            <person name="Cole G.T."/>
            <person name="Henn M.R."/>
            <person name="Birren B.W."/>
            <person name="Taylor J.W."/>
        </authorList>
    </citation>
    <scope>NUCLEOTIDE SEQUENCE [LARGE SCALE GENOMIC DNA]</scope>
    <source>
        <strain evidence="3">UAMH 1704</strain>
    </source>
</reference>
<dbReference type="Proteomes" id="UP000002058">
    <property type="component" value="Unassembled WGS sequence"/>
</dbReference>
<feature type="compositionally biased region" description="Polar residues" evidence="1">
    <location>
        <begin position="1"/>
        <end position="40"/>
    </location>
</feature>
<protein>
    <submittedName>
        <fullName evidence="2">Uncharacterized protein</fullName>
    </submittedName>
</protein>
<name>C4JD91_UNCRE</name>
<accession>C4JD91</accession>
<dbReference type="KEGG" id="ure:UREG_00298"/>
<feature type="compositionally biased region" description="Basic and acidic residues" evidence="1">
    <location>
        <begin position="46"/>
        <end position="55"/>
    </location>
</feature>
<dbReference type="RefSeq" id="XP_002540785.1">
    <property type="nucleotide sequence ID" value="XM_002540739.1"/>
</dbReference>
<sequence length="92" mass="10240">MLTELQNLSKHFSTPSSLKSAPTSSRWNVKSWKSTSSTSYDPLFTEEARKPEDVKGWPTEAAPLKKSGCDLVPNCLRRSHRPHDTGCCDMAS</sequence>
<organism evidence="2 3">
    <name type="scientific">Uncinocarpus reesii (strain UAMH 1704)</name>
    <dbReference type="NCBI Taxonomy" id="336963"/>
    <lineage>
        <taxon>Eukaryota</taxon>
        <taxon>Fungi</taxon>
        <taxon>Dikarya</taxon>
        <taxon>Ascomycota</taxon>
        <taxon>Pezizomycotina</taxon>
        <taxon>Eurotiomycetes</taxon>
        <taxon>Eurotiomycetidae</taxon>
        <taxon>Onygenales</taxon>
        <taxon>Onygenaceae</taxon>
        <taxon>Uncinocarpus</taxon>
    </lineage>
</organism>